<dbReference type="SUPFAM" id="SSF52540">
    <property type="entry name" value="P-loop containing nucleoside triphosphate hydrolases"/>
    <property type="match status" value="1"/>
</dbReference>
<dbReference type="InterPro" id="IPR050763">
    <property type="entry name" value="ABC_transporter_ATP-binding"/>
</dbReference>
<proteinExistence type="inferred from homology"/>
<dbReference type="SMART" id="SM00382">
    <property type="entry name" value="AAA"/>
    <property type="match status" value="1"/>
</dbReference>
<dbReference type="Pfam" id="PF00005">
    <property type="entry name" value="ABC_tran"/>
    <property type="match status" value="1"/>
</dbReference>
<dbReference type="PANTHER" id="PTHR42711:SF5">
    <property type="entry name" value="ABC TRANSPORTER ATP-BINDING PROTEIN NATA"/>
    <property type="match status" value="1"/>
</dbReference>
<dbReference type="GO" id="GO:0005524">
    <property type="term" value="F:ATP binding"/>
    <property type="evidence" value="ECO:0007669"/>
    <property type="project" value="UniProtKB-KW"/>
</dbReference>
<dbReference type="AlphaFoldDB" id="A0A5D4M9D9"/>
<comment type="caution">
    <text evidence="6">The sequence shown here is derived from an EMBL/GenBank/DDBJ whole genome shotgun (WGS) entry which is preliminary data.</text>
</comment>
<keyword evidence="4 6" id="KW-0067">ATP-binding</keyword>
<dbReference type="Proteomes" id="UP000325182">
    <property type="component" value="Unassembled WGS sequence"/>
</dbReference>
<dbReference type="PANTHER" id="PTHR42711">
    <property type="entry name" value="ABC TRANSPORTER ATP-BINDING PROTEIN"/>
    <property type="match status" value="1"/>
</dbReference>
<evidence type="ECO:0000313" key="7">
    <source>
        <dbReference type="Proteomes" id="UP000325182"/>
    </source>
</evidence>
<dbReference type="EMBL" id="VTEG01000010">
    <property type="protein sequence ID" value="TYR98564.1"/>
    <property type="molecule type" value="Genomic_DNA"/>
</dbReference>
<dbReference type="CDD" id="cd03230">
    <property type="entry name" value="ABC_DR_subfamily_A"/>
    <property type="match status" value="1"/>
</dbReference>
<dbReference type="GO" id="GO:0016887">
    <property type="term" value="F:ATP hydrolysis activity"/>
    <property type="evidence" value="ECO:0007669"/>
    <property type="project" value="InterPro"/>
</dbReference>
<name>A0A5D4M9D9_9BACI</name>
<evidence type="ECO:0000256" key="1">
    <source>
        <dbReference type="ARBA" id="ARBA00005417"/>
    </source>
</evidence>
<evidence type="ECO:0000259" key="5">
    <source>
        <dbReference type="PROSITE" id="PS50893"/>
    </source>
</evidence>
<evidence type="ECO:0000313" key="6">
    <source>
        <dbReference type="EMBL" id="TYR98564.1"/>
    </source>
</evidence>
<dbReference type="PROSITE" id="PS50893">
    <property type="entry name" value="ABC_TRANSPORTER_2"/>
    <property type="match status" value="1"/>
</dbReference>
<reference evidence="6 7" key="1">
    <citation type="submission" date="2019-08" db="EMBL/GenBank/DDBJ databases">
        <title>Bacillus genomes from the desert of Cuatro Cienegas, Coahuila.</title>
        <authorList>
            <person name="Olmedo-Alvarez G."/>
        </authorList>
    </citation>
    <scope>NUCLEOTIDE SEQUENCE [LARGE SCALE GENOMIC DNA]</scope>
    <source>
        <strain evidence="6 7">CH128b_4D</strain>
    </source>
</reference>
<comment type="similarity">
    <text evidence="1">Belongs to the ABC transporter superfamily.</text>
</comment>
<evidence type="ECO:0000256" key="4">
    <source>
        <dbReference type="ARBA" id="ARBA00022840"/>
    </source>
</evidence>
<dbReference type="Gene3D" id="3.40.50.300">
    <property type="entry name" value="P-loop containing nucleotide triphosphate hydrolases"/>
    <property type="match status" value="1"/>
</dbReference>
<dbReference type="RefSeq" id="WP_148954333.1">
    <property type="nucleotide sequence ID" value="NZ_VTEG01000010.1"/>
</dbReference>
<dbReference type="InterPro" id="IPR003593">
    <property type="entry name" value="AAA+_ATPase"/>
</dbReference>
<evidence type="ECO:0000256" key="2">
    <source>
        <dbReference type="ARBA" id="ARBA00022448"/>
    </source>
</evidence>
<sequence length="243" mass="27211">MILTVKNLKKTYGTKQVLKGISFDVTESKILAVMGPNGVGKTTLLETLMTLKKWDSGEVSVLGMDLKKSSNLSKIRSNIGVVFQEGGMYAYLKIKEILDLFASFHNISKARVNEVIKTFSLDSHLNVKFEKLSGGWKKRTLLACAFLNSPKLLFLDEPTTGLDPEATNDLWESIKIAKEQGATIILSTHSLEEVDLYADEVIILNNGRIVEQGKPKALKVKHQTLYFKEAYFNIIKERKVANE</sequence>
<dbReference type="InterPro" id="IPR027417">
    <property type="entry name" value="P-loop_NTPase"/>
</dbReference>
<dbReference type="InterPro" id="IPR003439">
    <property type="entry name" value="ABC_transporter-like_ATP-bd"/>
</dbReference>
<keyword evidence="2" id="KW-0813">Transport</keyword>
<accession>A0A5D4M9D9</accession>
<feature type="domain" description="ABC transporter" evidence="5">
    <location>
        <begin position="3"/>
        <end position="231"/>
    </location>
</feature>
<gene>
    <name evidence="6" type="ORF">FZC84_14120</name>
</gene>
<organism evidence="6 7">
    <name type="scientific">Rossellomorea vietnamensis</name>
    <dbReference type="NCBI Taxonomy" id="218284"/>
    <lineage>
        <taxon>Bacteria</taxon>
        <taxon>Bacillati</taxon>
        <taxon>Bacillota</taxon>
        <taxon>Bacilli</taxon>
        <taxon>Bacillales</taxon>
        <taxon>Bacillaceae</taxon>
        <taxon>Rossellomorea</taxon>
    </lineage>
</organism>
<protein>
    <submittedName>
        <fullName evidence="6">ABC transporter ATP-binding protein</fullName>
    </submittedName>
</protein>
<keyword evidence="3" id="KW-0547">Nucleotide-binding</keyword>
<evidence type="ECO:0000256" key="3">
    <source>
        <dbReference type="ARBA" id="ARBA00022741"/>
    </source>
</evidence>